<evidence type="ECO:0000256" key="9">
    <source>
        <dbReference type="ARBA" id="ARBA00022741"/>
    </source>
</evidence>
<dbReference type="InterPro" id="IPR029038">
    <property type="entry name" value="MetRS_Zn"/>
</dbReference>
<dbReference type="GO" id="GO:0005524">
    <property type="term" value="F:ATP binding"/>
    <property type="evidence" value="ECO:0007669"/>
    <property type="project" value="UniProtKB-UniRule"/>
</dbReference>
<keyword evidence="8 16" id="KW-0479">Metal-binding</keyword>
<dbReference type="NCBIfam" id="TIGR00399">
    <property type="entry name" value="metG_C_term"/>
    <property type="match status" value="1"/>
</dbReference>
<dbReference type="GO" id="GO:0005829">
    <property type="term" value="C:cytosol"/>
    <property type="evidence" value="ECO:0007669"/>
    <property type="project" value="TreeGrafter"/>
</dbReference>
<evidence type="ECO:0000256" key="1">
    <source>
        <dbReference type="ARBA" id="ARBA00003314"/>
    </source>
</evidence>
<accession>A0A937JF06</accession>
<keyword evidence="5 16" id="KW-0963">Cytoplasm</keyword>
<feature type="short sequence motif" description="'KMSKS' region" evidence="16">
    <location>
        <begin position="329"/>
        <end position="333"/>
    </location>
</feature>
<evidence type="ECO:0000256" key="4">
    <source>
        <dbReference type="ARBA" id="ARBA00011738"/>
    </source>
</evidence>
<comment type="similarity">
    <text evidence="3 16">Belongs to the class-I aminoacyl-tRNA synthetase family. MetG type 1 subfamily.</text>
</comment>
<dbReference type="Proteomes" id="UP000705230">
    <property type="component" value="Unassembled WGS sequence"/>
</dbReference>
<dbReference type="EC" id="6.1.1.10" evidence="16"/>
<evidence type="ECO:0000256" key="12">
    <source>
        <dbReference type="ARBA" id="ARBA00022884"/>
    </source>
</evidence>
<evidence type="ECO:0000256" key="8">
    <source>
        <dbReference type="ARBA" id="ARBA00022723"/>
    </source>
</evidence>
<evidence type="ECO:0000259" key="17">
    <source>
        <dbReference type="PROSITE" id="PS50886"/>
    </source>
</evidence>
<dbReference type="InterPro" id="IPR023458">
    <property type="entry name" value="Met-tRNA_ligase_1"/>
</dbReference>
<feature type="short sequence motif" description="'HIGH' region" evidence="16">
    <location>
        <begin position="14"/>
        <end position="24"/>
    </location>
</feature>
<dbReference type="InterPro" id="IPR001412">
    <property type="entry name" value="aa-tRNA-synth_I_CS"/>
</dbReference>
<comment type="cofactor">
    <cofactor evidence="16">
        <name>Zn(2+)</name>
        <dbReference type="ChEBI" id="CHEBI:29105"/>
    </cofactor>
    <text evidence="16">Binds 1 zinc ion per subunit.</text>
</comment>
<comment type="catalytic activity">
    <reaction evidence="15 16">
        <text>tRNA(Met) + L-methionine + ATP = L-methionyl-tRNA(Met) + AMP + diphosphate</text>
        <dbReference type="Rhea" id="RHEA:13481"/>
        <dbReference type="Rhea" id="RHEA-COMP:9667"/>
        <dbReference type="Rhea" id="RHEA-COMP:9698"/>
        <dbReference type="ChEBI" id="CHEBI:30616"/>
        <dbReference type="ChEBI" id="CHEBI:33019"/>
        <dbReference type="ChEBI" id="CHEBI:57844"/>
        <dbReference type="ChEBI" id="CHEBI:78442"/>
        <dbReference type="ChEBI" id="CHEBI:78530"/>
        <dbReference type="ChEBI" id="CHEBI:456215"/>
        <dbReference type="EC" id="6.1.1.10"/>
    </reaction>
</comment>
<keyword evidence="13 16" id="KW-0648">Protein biosynthesis</keyword>
<dbReference type="HAMAP" id="MF_00098">
    <property type="entry name" value="Met_tRNA_synth_type1"/>
    <property type="match status" value="1"/>
</dbReference>
<keyword evidence="14 16" id="KW-0030">Aminoacyl-tRNA synthetase</keyword>
<dbReference type="SUPFAM" id="SSF47323">
    <property type="entry name" value="Anticodon-binding domain of a subclass of class I aminoacyl-tRNA synthetases"/>
    <property type="match status" value="1"/>
</dbReference>
<evidence type="ECO:0000256" key="3">
    <source>
        <dbReference type="ARBA" id="ARBA00008258"/>
    </source>
</evidence>
<keyword evidence="7 16" id="KW-0436">Ligase</keyword>
<dbReference type="CDD" id="cd02800">
    <property type="entry name" value="tRNA_bind_EcMetRS_like"/>
    <property type="match status" value="1"/>
</dbReference>
<dbReference type="InterPro" id="IPR002547">
    <property type="entry name" value="tRNA-bd_dom"/>
</dbReference>
<keyword evidence="12 16" id="KW-0694">RNA-binding</keyword>
<dbReference type="Gene3D" id="1.10.730.10">
    <property type="entry name" value="Isoleucyl-tRNA Synthetase, Domain 1"/>
    <property type="match status" value="1"/>
</dbReference>
<dbReference type="GO" id="GO:0006431">
    <property type="term" value="P:methionyl-tRNA aminoacylation"/>
    <property type="evidence" value="ECO:0007669"/>
    <property type="project" value="UniProtKB-UniRule"/>
</dbReference>
<dbReference type="EMBL" id="JADHSG010000001">
    <property type="protein sequence ID" value="MBL6902689.1"/>
    <property type="molecule type" value="Genomic_DNA"/>
</dbReference>
<dbReference type="Pfam" id="PF01588">
    <property type="entry name" value="tRNA_bind"/>
    <property type="match status" value="1"/>
</dbReference>
<sequence length="658" mass="75116">MNKQRKIIVTQALPYANASLHLGHILEAVQTDIWVRFQNQIGNECLFFCADDTHGTPVMLKAKELNISPEELVAKVRTEHMATYETYDINYTNYHTTHSKENKKFSEIIYKAALDKDLIIKKSVNQYYDENEGMFLSDRFIKGTCPKCAAENQYGDGCEVCGATYEPRDLLNPISTLTNTTPKLKDSEHIFFDLPQKESMLKSFLEEVNIQSAIKNKLNEWLEDLKPWDISRDAPYFGFEIPNEKDKYFYVWLDAPIGYIASIENWANSNNKSIDDYWSNNSEYEIVHFIGKDIAYFHGLFWPATLDSANFKLPDSIFVHGFLTVNGEKMSKSKGTGIKTDTFAKYCNPEMLRYYFAAKLNDKVEDIDLNLEDFTQRINSDLVGKYLNILSRSSTFIQKNDGFLSSNIDEDLINTILGNAEQIQEYFEIRQYSKAIRLIMDMADLTNKYINDKTPWKLENDEATFVATTAINAFRILSIYMNPVLPKLTGAAFKSLGVEIQTYKSLSDKLISKKLEKYTPLLTRMEPLSLDQFNEEENNMPNDENSDDMNTIDIKQFSDVELRVARIISAEDIEEADKLIKLTLSVGDLGQKTVFAGIKNAYSKEDLADKMVVLVYNLAPRKMKFGLSEGMVLASSDDNGGIFLISPDEGAKEGQRVK</sequence>
<evidence type="ECO:0000256" key="14">
    <source>
        <dbReference type="ARBA" id="ARBA00023146"/>
    </source>
</evidence>
<comment type="subunit">
    <text evidence="4 16">Homodimer.</text>
</comment>
<dbReference type="InterPro" id="IPR015413">
    <property type="entry name" value="Methionyl/Leucyl_tRNA_Synth"/>
</dbReference>
<dbReference type="InterPro" id="IPR012340">
    <property type="entry name" value="NA-bd_OB-fold"/>
</dbReference>
<feature type="binding site" evidence="16">
    <location>
        <position position="148"/>
    </location>
    <ligand>
        <name>Zn(2+)</name>
        <dbReference type="ChEBI" id="CHEBI:29105"/>
    </ligand>
</feature>
<evidence type="ECO:0000256" key="11">
    <source>
        <dbReference type="ARBA" id="ARBA00022840"/>
    </source>
</evidence>
<name>A0A937JF06_9GAMM</name>
<comment type="caution">
    <text evidence="18">The sequence shown here is derived from an EMBL/GenBank/DDBJ whole genome shotgun (WGS) entry which is preliminary data.</text>
</comment>
<gene>
    <name evidence="16 18" type="primary">metG</name>
    <name evidence="18" type="ORF">ISR29_00620</name>
</gene>
<evidence type="ECO:0000256" key="5">
    <source>
        <dbReference type="ARBA" id="ARBA00022490"/>
    </source>
</evidence>
<keyword evidence="11 16" id="KW-0067">ATP-binding</keyword>
<feature type="binding site" evidence="16">
    <location>
        <position position="332"/>
    </location>
    <ligand>
        <name>ATP</name>
        <dbReference type="ChEBI" id="CHEBI:30616"/>
    </ligand>
</feature>
<dbReference type="PANTHER" id="PTHR45765:SF1">
    <property type="entry name" value="METHIONINE--TRNA LIGASE, CYTOPLASMIC"/>
    <property type="match status" value="1"/>
</dbReference>
<dbReference type="PANTHER" id="PTHR45765">
    <property type="entry name" value="METHIONINE--TRNA LIGASE"/>
    <property type="match status" value="1"/>
</dbReference>
<dbReference type="NCBIfam" id="NF001100">
    <property type="entry name" value="PRK00133.1"/>
    <property type="match status" value="1"/>
</dbReference>
<dbReference type="FunFam" id="2.40.50.140:FF:000042">
    <property type="entry name" value="Methionine--tRNA ligase"/>
    <property type="match status" value="1"/>
</dbReference>
<dbReference type="AlphaFoldDB" id="A0A937JF06"/>
<dbReference type="SUPFAM" id="SSF52374">
    <property type="entry name" value="Nucleotidylyl transferase"/>
    <property type="match status" value="1"/>
</dbReference>
<dbReference type="GO" id="GO:0046872">
    <property type="term" value="F:metal ion binding"/>
    <property type="evidence" value="ECO:0007669"/>
    <property type="project" value="UniProtKB-KW"/>
</dbReference>
<evidence type="ECO:0000256" key="2">
    <source>
        <dbReference type="ARBA" id="ARBA00004496"/>
    </source>
</evidence>
<keyword evidence="6 16" id="KW-0820">tRNA-binding</keyword>
<keyword evidence="9 16" id="KW-0547">Nucleotide-binding</keyword>
<dbReference type="Gene3D" id="2.20.28.20">
    <property type="entry name" value="Methionyl-tRNA synthetase, Zn-domain"/>
    <property type="match status" value="1"/>
</dbReference>
<comment type="subcellular location">
    <subcellularLocation>
        <location evidence="2 16">Cytoplasm</location>
    </subcellularLocation>
</comment>
<reference evidence="18" key="1">
    <citation type="submission" date="2020-10" db="EMBL/GenBank/DDBJ databases">
        <title>Microbiome of the Black Sea water column analyzed by genome centric metagenomics.</title>
        <authorList>
            <person name="Cabello-Yeves P.J."/>
            <person name="Callieri C."/>
            <person name="Picazo A."/>
            <person name="Mehrshad M."/>
            <person name="Haro-Moreno J.M."/>
            <person name="Roda-Garcia J."/>
            <person name="Dzembekova N."/>
            <person name="Slabakova V."/>
            <person name="Slabakova N."/>
            <person name="Moncheva S."/>
            <person name="Rodriguez-Valera F."/>
        </authorList>
    </citation>
    <scope>NUCLEOTIDE SEQUENCE</scope>
    <source>
        <strain evidence="18">BS30m-G43</strain>
    </source>
</reference>
<protein>
    <recommendedName>
        <fullName evidence="16">Methionine--tRNA ligase</fullName>
        <ecNumber evidence="16">6.1.1.10</ecNumber>
    </recommendedName>
    <alternativeName>
        <fullName evidence="16">Methionyl-tRNA synthetase</fullName>
        <shortName evidence="16">MetRS</shortName>
    </alternativeName>
</protein>
<dbReference type="InterPro" id="IPR014758">
    <property type="entry name" value="Met-tRNA_synth"/>
</dbReference>
<evidence type="ECO:0000256" key="6">
    <source>
        <dbReference type="ARBA" id="ARBA00022555"/>
    </source>
</evidence>
<evidence type="ECO:0000313" key="19">
    <source>
        <dbReference type="Proteomes" id="UP000705230"/>
    </source>
</evidence>
<dbReference type="Gene3D" id="3.40.50.620">
    <property type="entry name" value="HUPs"/>
    <property type="match status" value="1"/>
</dbReference>
<dbReference type="PROSITE" id="PS00178">
    <property type="entry name" value="AA_TRNA_LIGASE_I"/>
    <property type="match status" value="1"/>
</dbReference>
<dbReference type="FunFam" id="2.20.28.20:FF:000001">
    <property type="entry name" value="Methionine--tRNA ligase"/>
    <property type="match status" value="1"/>
</dbReference>
<dbReference type="CDD" id="cd00814">
    <property type="entry name" value="MetRS_core"/>
    <property type="match status" value="1"/>
</dbReference>
<comment type="function">
    <text evidence="1 16">Is required not only for elongation of protein synthesis but also for the initiation of all mRNA translation through initiator tRNA(fMet) aminoacylation.</text>
</comment>
<feature type="binding site" evidence="16">
    <location>
        <position position="145"/>
    </location>
    <ligand>
        <name>Zn(2+)</name>
        <dbReference type="ChEBI" id="CHEBI:29105"/>
    </ligand>
</feature>
<dbReference type="NCBIfam" id="TIGR00398">
    <property type="entry name" value="metG"/>
    <property type="match status" value="1"/>
</dbReference>
<evidence type="ECO:0000256" key="13">
    <source>
        <dbReference type="ARBA" id="ARBA00022917"/>
    </source>
</evidence>
<dbReference type="Gene3D" id="2.40.50.140">
    <property type="entry name" value="Nucleic acid-binding proteins"/>
    <property type="match status" value="1"/>
</dbReference>
<keyword evidence="10 16" id="KW-0862">Zinc</keyword>
<dbReference type="PROSITE" id="PS50886">
    <property type="entry name" value="TRBD"/>
    <property type="match status" value="1"/>
</dbReference>
<dbReference type="SUPFAM" id="SSF50249">
    <property type="entry name" value="Nucleic acid-binding proteins"/>
    <property type="match status" value="1"/>
</dbReference>
<evidence type="ECO:0000256" key="7">
    <source>
        <dbReference type="ARBA" id="ARBA00022598"/>
    </source>
</evidence>
<evidence type="ECO:0000313" key="18">
    <source>
        <dbReference type="EMBL" id="MBL6902689.1"/>
    </source>
</evidence>
<dbReference type="InterPro" id="IPR009080">
    <property type="entry name" value="tRNAsynth_Ia_anticodon-bd"/>
</dbReference>
<dbReference type="InterPro" id="IPR014729">
    <property type="entry name" value="Rossmann-like_a/b/a_fold"/>
</dbReference>
<feature type="domain" description="TRNA-binding" evidence="17">
    <location>
        <begin position="556"/>
        <end position="658"/>
    </location>
</feature>
<dbReference type="InterPro" id="IPR033911">
    <property type="entry name" value="MetRS_core"/>
</dbReference>
<evidence type="ECO:0000256" key="16">
    <source>
        <dbReference type="HAMAP-Rule" id="MF_00098"/>
    </source>
</evidence>
<feature type="binding site" evidence="16">
    <location>
        <position position="158"/>
    </location>
    <ligand>
        <name>Zn(2+)</name>
        <dbReference type="ChEBI" id="CHEBI:29105"/>
    </ligand>
</feature>
<evidence type="ECO:0000256" key="10">
    <source>
        <dbReference type="ARBA" id="ARBA00022833"/>
    </source>
</evidence>
<dbReference type="SUPFAM" id="SSF57770">
    <property type="entry name" value="Methionyl-tRNA synthetase (MetRS), Zn-domain"/>
    <property type="match status" value="1"/>
</dbReference>
<proteinExistence type="inferred from homology"/>
<dbReference type="Pfam" id="PF09334">
    <property type="entry name" value="tRNA-synt_1g"/>
    <property type="match status" value="1"/>
</dbReference>
<dbReference type="PRINTS" id="PR01041">
    <property type="entry name" value="TRNASYNTHMET"/>
</dbReference>
<dbReference type="InterPro" id="IPR004495">
    <property type="entry name" value="Met-tRNA-synth_bsu_C"/>
</dbReference>
<dbReference type="GO" id="GO:0000049">
    <property type="term" value="F:tRNA binding"/>
    <property type="evidence" value="ECO:0007669"/>
    <property type="project" value="UniProtKB-UniRule"/>
</dbReference>
<feature type="binding site" evidence="16">
    <location>
        <position position="161"/>
    </location>
    <ligand>
        <name>Zn(2+)</name>
        <dbReference type="ChEBI" id="CHEBI:29105"/>
    </ligand>
</feature>
<organism evidence="18 19">
    <name type="scientific">SAR86 cluster bacterium</name>
    <dbReference type="NCBI Taxonomy" id="2030880"/>
    <lineage>
        <taxon>Bacteria</taxon>
        <taxon>Pseudomonadati</taxon>
        <taxon>Pseudomonadota</taxon>
        <taxon>Gammaproteobacteria</taxon>
        <taxon>SAR86 cluster</taxon>
    </lineage>
</organism>
<dbReference type="GO" id="GO:0004825">
    <property type="term" value="F:methionine-tRNA ligase activity"/>
    <property type="evidence" value="ECO:0007669"/>
    <property type="project" value="UniProtKB-UniRule"/>
</dbReference>
<evidence type="ECO:0000256" key="15">
    <source>
        <dbReference type="ARBA" id="ARBA00047364"/>
    </source>
</evidence>